<protein>
    <recommendedName>
        <fullName evidence="4">Bacterial type II and III secretion system protein</fullName>
    </recommendedName>
</protein>
<keyword evidence="1" id="KW-0732">Signal</keyword>
<gene>
    <name evidence="2" type="ORF">Mal48_35490</name>
</gene>
<sequence precursor="true">MRRYYSFASFIVVFATLVILSQRSASAQNPADKTILTIEIMLPQITGNPLQAQQWGRVFEKMGESVQIRQPLPSDKPEIKETKRGTFRVLKVIGELDRKGTLNFPGKSFQMNEAAAIEAWLNQLKVFGAQGAPDGQKFWGLNQEQFDAVVNALSTPIATEVNGEQLKDILDKLPIDKRYPVIVHPDAREKFFKVESAKLSQELKGISTGTALAVMLREHGFGFRPQRMPDASIQLSIESLESVKDAWPVGWETDQSVPRNQIVPKLYEFVKTGFEEAALQRVLEAIASQTKTPILIDFRLCQQKEIDVATVNVSYPTKQTAWSLVMESVVRQARLTSKIMLDEAGKPFVWVAPFIPYQQKR</sequence>
<evidence type="ECO:0000313" key="2">
    <source>
        <dbReference type="EMBL" id="QDT34289.1"/>
    </source>
</evidence>
<keyword evidence="3" id="KW-1185">Reference proteome</keyword>
<accession>A0A517QRQ6</accession>
<reference evidence="2 3" key="1">
    <citation type="submission" date="2019-02" db="EMBL/GenBank/DDBJ databases">
        <title>Deep-cultivation of Planctomycetes and their phenomic and genomic characterization uncovers novel biology.</title>
        <authorList>
            <person name="Wiegand S."/>
            <person name="Jogler M."/>
            <person name="Boedeker C."/>
            <person name="Pinto D."/>
            <person name="Vollmers J."/>
            <person name="Rivas-Marin E."/>
            <person name="Kohn T."/>
            <person name="Peeters S.H."/>
            <person name="Heuer A."/>
            <person name="Rast P."/>
            <person name="Oberbeckmann S."/>
            <person name="Bunk B."/>
            <person name="Jeske O."/>
            <person name="Meyerdierks A."/>
            <person name="Storesund J.E."/>
            <person name="Kallscheuer N."/>
            <person name="Luecker S."/>
            <person name="Lage O.M."/>
            <person name="Pohl T."/>
            <person name="Merkel B.J."/>
            <person name="Hornburger P."/>
            <person name="Mueller R.-W."/>
            <person name="Bruemmer F."/>
            <person name="Labrenz M."/>
            <person name="Spormann A.M."/>
            <person name="Op den Camp H."/>
            <person name="Overmann J."/>
            <person name="Amann R."/>
            <person name="Jetten M.S.M."/>
            <person name="Mascher T."/>
            <person name="Medema M.H."/>
            <person name="Devos D.P."/>
            <person name="Kaster A.-K."/>
            <person name="Ovreas L."/>
            <person name="Rohde M."/>
            <person name="Galperin M.Y."/>
            <person name="Jogler C."/>
        </authorList>
    </citation>
    <scope>NUCLEOTIDE SEQUENCE [LARGE SCALE GENOMIC DNA]</scope>
    <source>
        <strain evidence="2 3">Mal48</strain>
    </source>
</reference>
<proteinExistence type="predicted"/>
<evidence type="ECO:0008006" key="4">
    <source>
        <dbReference type="Google" id="ProtNLM"/>
    </source>
</evidence>
<organism evidence="2 3">
    <name type="scientific">Thalassoglobus polymorphus</name>
    <dbReference type="NCBI Taxonomy" id="2527994"/>
    <lineage>
        <taxon>Bacteria</taxon>
        <taxon>Pseudomonadati</taxon>
        <taxon>Planctomycetota</taxon>
        <taxon>Planctomycetia</taxon>
        <taxon>Planctomycetales</taxon>
        <taxon>Planctomycetaceae</taxon>
        <taxon>Thalassoglobus</taxon>
    </lineage>
</organism>
<name>A0A517QRQ6_9PLAN</name>
<evidence type="ECO:0000313" key="3">
    <source>
        <dbReference type="Proteomes" id="UP000315724"/>
    </source>
</evidence>
<dbReference type="KEGG" id="tpol:Mal48_35490"/>
<feature type="signal peptide" evidence="1">
    <location>
        <begin position="1"/>
        <end position="27"/>
    </location>
</feature>
<dbReference type="Proteomes" id="UP000315724">
    <property type="component" value="Chromosome"/>
</dbReference>
<dbReference type="RefSeq" id="WP_145202000.1">
    <property type="nucleotide sequence ID" value="NZ_CP036267.1"/>
</dbReference>
<dbReference type="EMBL" id="CP036267">
    <property type="protein sequence ID" value="QDT34289.1"/>
    <property type="molecule type" value="Genomic_DNA"/>
</dbReference>
<dbReference type="OrthoDB" id="250767at2"/>
<dbReference type="AlphaFoldDB" id="A0A517QRQ6"/>
<evidence type="ECO:0000256" key="1">
    <source>
        <dbReference type="SAM" id="SignalP"/>
    </source>
</evidence>
<feature type="chain" id="PRO_5022230874" description="Bacterial type II and III secretion system protein" evidence="1">
    <location>
        <begin position="28"/>
        <end position="361"/>
    </location>
</feature>